<evidence type="ECO:0000313" key="2">
    <source>
        <dbReference type="Proteomes" id="UP000245533"/>
    </source>
</evidence>
<comment type="caution">
    <text evidence="1">The sequence shown here is derived from an EMBL/GenBank/DDBJ whole genome shotgun (WGS) entry which is preliminary data.</text>
</comment>
<dbReference type="Proteomes" id="UP000245533">
    <property type="component" value="Unassembled WGS sequence"/>
</dbReference>
<name>A0A316TV22_9BACT</name>
<dbReference type="InterPro" id="IPR045584">
    <property type="entry name" value="Pilin-like"/>
</dbReference>
<proteinExistence type="predicted"/>
<organism evidence="1 2">
    <name type="scientific">Rhodohalobacter mucosus</name>
    <dbReference type="NCBI Taxonomy" id="2079485"/>
    <lineage>
        <taxon>Bacteria</taxon>
        <taxon>Pseudomonadati</taxon>
        <taxon>Balneolota</taxon>
        <taxon>Balneolia</taxon>
        <taxon>Balneolales</taxon>
        <taxon>Balneolaceae</taxon>
        <taxon>Rhodohalobacter</taxon>
    </lineage>
</organism>
<gene>
    <name evidence="1" type="ORF">DDZ15_04970</name>
</gene>
<accession>A0A316TV22</accession>
<reference evidence="1 2" key="1">
    <citation type="submission" date="2018-05" db="EMBL/GenBank/DDBJ databases">
        <title>Rhodohalobacter halophilus gen. nov., sp. nov., a moderately halophilic member of the family Balneolaceae.</title>
        <authorList>
            <person name="Liu Z.-W."/>
        </authorList>
    </citation>
    <scope>NUCLEOTIDE SEQUENCE [LARGE SCALE GENOMIC DNA]</scope>
    <source>
        <strain evidence="1 2">8A47</strain>
    </source>
</reference>
<dbReference type="EMBL" id="QGGB01000003">
    <property type="protein sequence ID" value="PWN07611.1"/>
    <property type="molecule type" value="Genomic_DNA"/>
</dbReference>
<dbReference type="Gene3D" id="3.30.700.10">
    <property type="entry name" value="Glycoprotein, Type 4 Pilin"/>
    <property type="match status" value="1"/>
</dbReference>
<dbReference type="AlphaFoldDB" id="A0A316TV22"/>
<evidence type="ECO:0000313" key="1">
    <source>
        <dbReference type="EMBL" id="PWN07611.1"/>
    </source>
</evidence>
<sequence length="131" mass="13510">MVTIVVGVAAVVAINTFSNSSENANQDAVRNDLGAIALSSQAYYMRPSMLGGGDKSFTGFTFEGIAFPGLVPEGAEDLVISNENGTYTITSAAGNELVIEGNPAQSNDVLLVATINPNEYSIEVTDADSGS</sequence>
<protein>
    <submittedName>
        <fullName evidence="1">Uncharacterized protein</fullName>
    </submittedName>
</protein>
<dbReference type="SUPFAM" id="SSF54523">
    <property type="entry name" value="Pili subunits"/>
    <property type="match status" value="1"/>
</dbReference>
<keyword evidence="2" id="KW-1185">Reference proteome</keyword>